<dbReference type="GO" id="GO:0051603">
    <property type="term" value="P:proteolysis involved in protein catabolic process"/>
    <property type="evidence" value="ECO:0007669"/>
    <property type="project" value="InterPro"/>
</dbReference>
<gene>
    <name evidence="5" type="ORF">AKO1_007909</name>
    <name evidence="6" type="ORF">AKO1_008126</name>
</gene>
<dbReference type="EMBL" id="JAOPGA020000496">
    <property type="protein sequence ID" value="KAL0479019.1"/>
    <property type="molecule type" value="Genomic_DNA"/>
</dbReference>
<evidence type="ECO:0000313" key="5">
    <source>
        <dbReference type="EMBL" id="KAL0479019.1"/>
    </source>
</evidence>
<evidence type="ECO:0000256" key="2">
    <source>
        <dbReference type="ARBA" id="ARBA00022670"/>
    </source>
</evidence>
<dbReference type="InterPro" id="IPR022281">
    <property type="entry name" value="ATP-dep_Prtase_HsIV_su"/>
</dbReference>
<keyword evidence="4" id="KW-0378">Hydrolase</keyword>
<dbReference type="GO" id="GO:0005839">
    <property type="term" value="C:proteasome core complex"/>
    <property type="evidence" value="ECO:0007669"/>
    <property type="project" value="InterPro"/>
</dbReference>
<evidence type="ECO:0008006" key="8">
    <source>
        <dbReference type="Google" id="ProtNLM"/>
    </source>
</evidence>
<dbReference type="NCBIfam" id="NF003964">
    <property type="entry name" value="PRK05456.1"/>
    <property type="match status" value="1"/>
</dbReference>
<protein>
    <recommendedName>
        <fullName evidence="8">ATP-dependent protease subunit HslV</fullName>
    </recommendedName>
</protein>
<keyword evidence="3" id="KW-0888">Threonine protease</keyword>
<dbReference type="Pfam" id="PF00227">
    <property type="entry name" value="Proteasome"/>
    <property type="match status" value="1"/>
</dbReference>
<keyword evidence="7" id="KW-1185">Reference proteome</keyword>
<dbReference type="NCBIfam" id="TIGR03692">
    <property type="entry name" value="ATP_dep_HslV"/>
    <property type="match status" value="1"/>
</dbReference>
<evidence type="ECO:0000313" key="7">
    <source>
        <dbReference type="Proteomes" id="UP001431209"/>
    </source>
</evidence>
<dbReference type="CDD" id="cd01913">
    <property type="entry name" value="protease_HslV"/>
    <property type="match status" value="1"/>
</dbReference>
<comment type="caution">
    <text evidence="5">The sequence shown here is derived from an EMBL/GenBank/DDBJ whole genome shotgun (WGS) entry which is preliminary data.</text>
</comment>
<dbReference type="InterPro" id="IPR001353">
    <property type="entry name" value="Proteasome_sua/b"/>
</dbReference>
<comment type="similarity">
    <text evidence="1">Belongs to the peptidase T1B family. HslV subfamily.</text>
</comment>
<dbReference type="EMBL" id="JAOPGA020000526">
    <property type="protein sequence ID" value="KAL0479282.1"/>
    <property type="molecule type" value="Genomic_DNA"/>
</dbReference>
<dbReference type="PROSITE" id="PS51476">
    <property type="entry name" value="PROTEASOME_BETA_2"/>
    <property type="match status" value="1"/>
</dbReference>
<dbReference type="Proteomes" id="UP001431209">
    <property type="component" value="Unassembled WGS sequence"/>
</dbReference>
<dbReference type="AlphaFoldDB" id="A0AAW2YPM8"/>
<dbReference type="PANTHER" id="PTHR32194:SF7">
    <property type="entry name" value="ATP-DEPENDENT PROTEASE SUBUNIT HSLV"/>
    <property type="match status" value="1"/>
</dbReference>
<dbReference type="GO" id="GO:0009376">
    <property type="term" value="C:HslUV protease complex"/>
    <property type="evidence" value="ECO:0007669"/>
    <property type="project" value="InterPro"/>
</dbReference>
<accession>A0AAW2YPM8</accession>
<dbReference type="InterPro" id="IPR029055">
    <property type="entry name" value="Ntn_hydrolases_N"/>
</dbReference>
<proteinExistence type="inferred from homology"/>
<dbReference type="Gene3D" id="3.60.20.10">
    <property type="entry name" value="Glutamine Phosphoribosylpyrophosphate, subunit 1, domain 1"/>
    <property type="match status" value="1"/>
</dbReference>
<dbReference type="GO" id="GO:0004298">
    <property type="term" value="F:threonine-type endopeptidase activity"/>
    <property type="evidence" value="ECO:0007669"/>
    <property type="project" value="UniProtKB-KW"/>
</dbReference>
<evidence type="ECO:0000256" key="4">
    <source>
        <dbReference type="ARBA" id="ARBA00022801"/>
    </source>
</evidence>
<dbReference type="PANTHER" id="PTHR32194">
    <property type="entry name" value="METALLOPROTEASE TLDD"/>
    <property type="match status" value="1"/>
</dbReference>
<evidence type="ECO:0000256" key="3">
    <source>
        <dbReference type="ARBA" id="ARBA00022698"/>
    </source>
</evidence>
<evidence type="ECO:0000256" key="1">
    <source>
        <dbReference type="ARBA" id="ARBA00006053"/>
    </source>
</evidence>
<dbReference type="SUPFAM" id="SSF56235">
    <property type="entry name" value="N-terminal nucleophile aminohydrolases (Ntn hydrolases)"/>
    <property type="match status" value="1"/>
</dbReference>
<keyword evidence="2" id="KW-0645">Protease</keyword>
<sequence length="242" mass="26262">MLKLCRGTSSQIVRSLGLTSNVMLSNKINLQTPKTQNRSFHANTSFKFKEMHGTTVLCVRKNNQVALVADGQVTQGHCVVKGNARKLRTIGNKVIAGFAGSTADAIALFEKLEQKIDAHPGQLKRACVNLAKEWRTDKYLRKLDAVLVVADKDESLLISGTGDVLEPPTGVLGIGSGGEYAVAAATALMEFEQLSAEDVANRAMKIAADICIYTNSNFTRLNIRNDGLIEQNETYPVITPVE</sequence>
<organism evidence="5 7">
    <name type="scientific">Acrasis kona</name>
    <dbReference type="NCBI Taxonomy" id="1008807"/>
    <lineage>
        <taxon>Eukaryota</taxon>
        <taxon>Discoba</taxon>
        <taxon>Heterolobosea</taxon>
        <taxon>Tetramitia</taxon>
        <taxon>Eutetramitia</taxon>
        <taxon>Acrasidae</taxon>
        <taxon>Acrasis</taxon>
    </lineage>
</organism>
<name>A0AAW2YPM8_9EUKA</name>
<reference evidence="5 7" key="1">
    <citation type="submission" date="2024-03" db="EMBL/GenBank/DDBJ databases">
        <title>The Acrasis kona genome and developmental transcriptomes reveal deep origins of eukaryotic multicellular pathways.</title>
        <authorList>
            <person name="Sheikh S."/>
            <person name="Fu C.-J."/>
            <person name="Brown M.W."/>
            <person name="Baldauf S.L."/>
        </authorList>
    </citation>
    <scope>NUCLEOTIDE SEQUENCE [LARGE SCALE GENOMIC DNA]</scope>
    <source>
        <strain evidence="5 7">ATCC MYA-3509</strain>
    </source>
</reference>
<dbReference type="InterPro" id="IPR023333">
    <property type="entry name" value="Proteasome_suB-type"/>
</dbReference>
<evidence type="ECO:0000313" key="6">
    <source>
        <dbReference type="EMBL" id="KAL0479282.1"/>
    </source>
</evidence>